<evidence type="ECO:0000313" key="2">
    <source>
        <dbReference type="Proteomes" id="UP001227317"/>
    </source>
</evidence>
<protein>
    <recommendedName>
        <fullName evidence="3">Transposase</fullName>
    </recommendedName>
</protein>
<dbReference type="Proteomes" id="UP001227317">
    <property type="component" value="Unassembled WGS sequence"/>
</dbReference>
<organism evidence="1 2">
    <name type="scientific">Azospirillum isscasi</name>
    <dbReference type="NCBI Taxonomy" id="3053926"/>
    <lineage>
        <taxon>Bacteria</taxon>
        <taxon>Pseudomonadati</taxon>
        <taxon>Pseudomonadota</taxon>
        <taxon>Alphaproteobacteria</taxon>
        <taxon>Rhodospirillales</taxon>
        <taxon>Azospirillaceae</taxon>
        <taxon>Azospirillum</taxon>
    </lineage>
</organism>
<accession>A0ABU0WMR2</accession>
<evidence type="ECO:0000313" key="1">
    <source>
        <dbReference type="EMBL" id="MDQ2105525.1"/>
    </source>
</evidence>
<dbReference type="RefSeq" id="WP_306710139.1">
    <property type="nucleotide sequence ID" value="NZ_JAUJFI010000149.1"/>
</dbReference>
<dbReference type="EMBL" id="JAUJFI010000149">
    <property type="protein sequence ID" value="MDQ2105525.1"/>
    <property type="molecule type" value="Genomic_DNA"/>
</dbReference>
<proteinExistence type="predicted"/>
<sequence>MFQLDREKLDVGIDRIMNRHRGGILPFLRDKLPARANPPAFCCSSAGAARNKVSLTKHGMRGLEPCCDWARRSGIMDGTPW</sequence>
<gene>
    <name evidence="1" type="ORF">QSG27_22700</name>
</gene>
<name>A0ABU0WMR2_9PROT</name>
<evidence type="ECO:0008006" key="3">
    <source>
        <dbReference type="Google" id="ProtNLM"/>
    </source>
</evidence>
<reference evidence="1 2" key="1">
    <citation type="submission" date="2023-06" db="EMBL/GenBank/DDBJ databases">
        <title>Azospirillum isscasensis sp.nov, a bacterium isolated from rhizosphere soil of rice.</title>
        <authorList>
            <person name="Wang H."/>
        </authorList>
    </citation>
    <scope>NUCLEOTIDE SEQUENCE [LARGE SCALE GENOMIC DNA]</scope>
    <source>
        <strain evidence="1 2">C340-1</strain>
    </source>
</reference>
<comment type="caution">
    <text evidence="1">The sequence shown here is derived from an EMBL/GenBank/DDBJ whole genome shotgun (WGS) entry which is preliminary data.</text>
</comment>
<keyword evidence="2" id="KW-1185">Reference proteome</keyword>